<evidence type="ECO:0000256" key="3">
    <source>
        <dbReference type="SAM" id="SignalP"/>
    </source>
</evidence>
<organism evidence="5 6">
    <name type="scientific">Hymenobacter gummosus</name>
    <dbReference type="NCBI Taxonomy" id="1776032"/>
    <lineage>
        <taxon>Bacteria</taxon>
        <taxon>Pseudomonadati</taxon>
        <taxon>Bacteroidota</taxon>
        <taxon>Cytophagia</taxon>
        <taxon>Cytophagales</taxon>
        <taxon>Hymenobacteraceae</taxon>
        <taxon>Hymenobacter</taxon>
    </lineage>
</organism>
<dbReference type="Proteomes" id="UP000282184">
    <property type="component" value="Unassembled WGS sequence"/>
</dbReference>
<dbReference type="Gene3D" id="3.10.350.10">
    <property type="entry name" value="LysM domain"/>
    <property type="match status" value="3"/>
</dbReference>
<feature type="signal peptide" evidence="3">
    <location>
        <begin position="1"/>
        <end position="23"/>
    </location>
</feature>
<name>A0A3S0H936_9BACT</name>
<feature type="compositionally biased region" description="Low complexity" evidence="2">
    <location>
        <begin position="526"/>
        <end position="536"/>
    </location>
</feature>
<feature type="compositionally biased region" description="Low complexity" evidence="2">
    <location>
        <begin position="505"/>
        <end position="518"/>
    </location>
</feature>
<dbReference type="InterPro" id="IPR023346">
    <property type="entry name" value="Lysozyme-like_dom_sf"/>
</dbReference>
<keyword evidence="6" id="KW-1185">Reference proteome</keyword>
<dbReference type="PANTHER" id="PTHR33734">
    <property type="entry name" value="LYSM DOMAIN-CONTAINING GPI-ANCHORED PROTEIN 2"/>
    <property type="match status" value="1"/>
</dbReference>
<dbReference type="InterPro" id="IPR018392">
    <property type="entry name" value="LysM"/>
</dbReference>
<dbReference type="SMART" id="SM00257">
    <property type="entry name" value="LysM"/>
    <property type="match status" value="3"/>
</dbReference>
<dbReference type="SUPFAM" id="SSF53955">
    <property type="entry name" value="Lysozyme-like"/>
    <property type="match status" value="1"/>
</dbReference>
<protein>
    <submittedName>
        <fullName evidence="5">LysM peptidoglycan-binding domain-containing protein</fullName>
    </submittedName>
</protein>
<evidence type="ECO:0000256" key="2">
    <source>
        <dbReference type="SAM" id="MobiDB-lite"/>
    </source>
</evidence>
<dbReference type="PROSITE" id="PS51782">
    <property type="entry name" value="LYSM"/>
    <property type="match status" value="3"/>
</dbReference>
<dbReference type="SUPFAM" id="SSF54106">
    <property type="entry name" value="LysM domain"/>
    <property type="match status" value="3"/>
</dbReference>
<dbReference type="InterPro" id="IPR000189">
    <property type="entry name" value="Transglyc_AS"/>
</dbReference>
<dbReference type="GO" id="GO:0000270">
    <property type="term" value="P:peptidoglycan metabolic process"/>
    <property type="evidence" value="ECO:0007669"/>
    <property type="project" value="InterPro"/>
</dbReference>
<evidence type="ECO:0000256" key="1">
    <source>
        <dbReference type="ARBA" id="ARBA00007734"/>
    </source>
</evidence>
<feature type="region of interest" description="Disordered" evidence="2">
    <location>
        <begin position="611"/>
        <end position="644"/>
    </location>
</feature>
<evidence type="ECO:0000259" key="4">
    <source>
        <dbReference type="PROSITE" id="PS51782"/>
    </source>
</evidence>
<dbReference type="CDD" id="cd00118">
    <property type="entry name" value="LysM"/>
    <property type="match status" value="3"/>
</dbReference>
<dbReference type="RefSeq" id="WP_126693434.1">
    <property type="nucleotide sequence ID" value="NZ_RXOF01000006.1"/>
</dbReference>
<dbReference type="GO" id="GO:0008932">
    <property type="term" value="F:lytic endotransglycosylase activity"/>
    <property type="evidence" value="ECO:0007669"/>
    <property type="project" value="TreeGrafter"/>
</dbReference>
<evidence type="ECO:0000313" key="6">
    <source>
        <dbReference type="Proteomes" id="UP000282184"/>
    </source>
</evidence>
<dbReference type="Pfam" id="PF01464">
    <property type="entry name" value="SLT"/>
    <property type="match status" value="1"/>
</dbReference>
<feature type="chain" id="PRO_5018534639" evidence="3">
    <location>
        <begin position="24"/>
        <end position="700"/>
    </location>
</feature>
<proteinExistence type="inferred from homology"/>
<dbReference type="Gene3D" id="1.10.530.10">
    <property type="match status" value="1"/>
</dbReference>
<reference evidence="5 6" key="1">
    <citation type="submission" date="2018-12" db="EMBL/GenBank/DDBJ databases">
        <title>Hymenobacter gummosus sp. nov., isolated from a spring.</title>
        <authorList>
            <person name="Nie L."/>
        </authorList>
    </citation>
    <scope>NUCLEOTIDE SEQUENCE [LARGE SCALE GENOMIC DNA]</scope>
    <source>
        <strain evidence="5 6">KCTC 52166</strain>
    </source>
</reference>
<gene>
    <name evidence="5" type="ORF">EJV47_12175</name>
</gene>
<feature type="domain" description="LysM" evidence="4">
    <location>
        <begin position="404"/>
        <end position="448"/>
    </location>
</feature>
<evidence type="ECO:0000313" key="5">
    <source>
        <dbReference type="EMBL" id="RTQ49575.1"/>
    </source>
</evidence>
<dbReference type="AlphaFoldDB" id="A0A3S0H936"/>
<dbReference type="OrthoDB" id="9815002at2"/>
<dbReference type="EMBL" id="RXOF01000006">
    <property type="protein sequence ID" value="RTQ49575.1"/>
    <property type="molecule type" value="Genomic_DNA"/>
</dbReference>
<feature type="domain" description="LysM" evidence="4">
    <location>
        <begin position="570"/>
        <end position="613"/>
    </location>
</feature>
<dbReference type="GO" id="GO:0016020">
    <property type="term" value="C:membrane"/>
    <property type="evidence" value="ECO:0007669"/>
    <property type="project" value="InterPro"/>
</dbReference>
<feature type="region of interest" description="Disordered" evidence="2">
    <location>
        <begin position="482"/>
        <end position="562"/>
    </location>
</feature>
<comment type="caution">
    <text evidence="5">The sequence shown here is derived from an EMBL/GenBank/DDBJ whole genome shotgun (WGS) entry which is preliminary data.</text>
</comment>
<dbReference type="CDD" id="cd16894">
    <property type="entry name" value="MltD-like"/>
    <property type="match status" value="1"/>
</dbReference>
<accession>A0A3S0H936</accession>
<sequence length="700" mass="77627">MKKTLRASALLLLATAFARPAAAQIVDPPVVLPEAGAGEPDTVRVRLELQPDSLVAEPVQIDSVRLAWLQAPPEARDLICDRVGCFDTEVPHAMNNTVLAHINYFTLRNRHYMQRVLERENLYFPLFEKYLTKYNLPPDLKYLAVVESALIPTAKSRVGATGLWQFMGPTAGDLRLRRDEWVDERMDPEKATEAACKHLRYLYGVFHDWELVLAAYNWGAGNIQRVMRKSGKRNFWDMYPYMPKETRNYVPSFTAIMYAMKYAQQHQLHSPDLKYQYAQPMDTLRLNGQPFDMMRLSQALGLDSAAIGRYNPELKRSYLPLGYRSYAVQFPASLRPVLQEVDRSTLFTYCLPQSALPTPIAPLPPRLEGVEPFPTALMAATESRRSSTTAVAAAPAEAPRTRRKVHTVKRGQTLAELAEWYGVSQTQLRRWNNLTKGRALKPKQQLVVFLPAKDDAPAPNNVAVRPTAAPAVAAAPRTPAEMGVKVTKQPVRPVSKPEPTESEPETVAAAAPAPTPAAEMRKSVRPTRPVAAAPAKEATKAPEPETPAAPEPTTIASAPNTVQAQQDAATEYVIRKGDYLTKLARERGVSVEQLVAWNNLKSEVVASGQKLRLTPPTEAEAAASEDEKPAAPEKATARAAKPDGRKLPLPVQQRVHVVQPGDTLYNISRRYQGLTVEQLRKLNHLKSDEVKPGQKLIVAS</sequence>
<dbReference type="InterPro" id="IPR036779">
    <property type="entry name" value="LysM_dom_sf"/>
</dbReference>
<comment type="similarity">
    <text evidence="1">Belongs to the transglycosylase Slt family.</text>
</comment>
<feature type="domain" description="LysM" evidence="4">
    <location>
        <begin position="654"/>
        <end position="698"/>
    </location>
</feature>
<dbReference type="PROSITE" id="PS00922">
    <property type="entry name" value="TRANSGLYCOSYLASE"/>
    <property type="match status" value="1"/>
</dbReference>
<keyword evidence="3" id="KW-0732">Signal</keyword>
<dbReference type="PANTHER" id="PTHR33734:SF22">
    <property type="entry name" value="MEMBRANE-BOUND LYTIC MUREIN TRANSGLYCOSYLASE D"/>
    <property type="match status" value="1"/>
</dbReference>
<dbReference type="Pfam" id="PF01476">
    <property type="entry name" value="LysM"/>
    <property type="match status" value="3"/>
</dbReference>
<dbReference type="InterPro" id="IPR008258">
    <property type="entry name" value="Transglycosylase_SLT_dom_1"/>
</dbReference>